<dbReference type="InterPro" id="IPR006638">
    <property type="entry name" value="Elp3/MiaA/NifB-like_rSAM"/>
</dbReference>
<reference evidence="2 3" key="1">
    <citation type="submission" date="2018-11" db="EMBL/GenBank/DDBJ databases">
        <title>Draft genome sequence of Ferruginibacter sp. BO-59.</title>
        <authorList>
            <person name="Im W.T."/>
        </authorList>
    </citation>
    <scope>NUCLEOTIDE SEQUENCE [LARGE SCALE GENOMIC DNA]</scope>
    <source>
        <strain evidence="2 3">BO-59</strain>
    </source>
</reference>
<dbReference type="OrthoDB" id="4501995at2"/>
<comment type="caution">
    <text evidence="2">The sequence shown here is derived from an EMBL/GenBank/DDBJ whole genome shotgun (WGS) entry which is preliminary data.</text>
</comment>
<sequence>MPDDFDIVTFRQERNHINAEIPYHFLHEQEIDENGILRKVNTVFLTGKECSFKCLMCDLWKNTLTSATPPGAILKQIDYALKRLPPADIIKLYNSSNFFDSKAVPLSDYPGIIERVSSFKKVIVENHPNLCGSSCVDFNGRIDGKLEIAMGLETIHPNVLPRLNKRLTVTDFKKAATFLQQHNIQMRAFVLLNPPFLTGQDENVEWALKTIDFAFDCGVGCCSIIPTRKGNGIMEELEKSGDYVAPTLASLEQVMEKALALKKGRVFADIWDIGFLARCNTCFEKRKLRLEEMNFTQKILPKINCNCS</sequence>
<accession>A0A3M9N7X3</accession>
<dbReference type="GO" id="GO:0003824">
    <property type="term" value="F:catalytic activity"/>
    <property type="evidence" value="ECO:0007669"/>
    <property type="project" value="InterPro"/>
</dbReference>
<dbReference type="RefSeq" id="WP_123122093.1">
    <property type="nucleotide sequence ID" value="NZ_RJJR01000016.1"/>
</dbReference>
<evidence type="ECO:0000313" key="2">
    <source>
        <dbReference type="EMBL" id="RNI33836.1"/>
    </source>
</evidence>
<gene>
    <name evidence="2" type="ORF">EFY79_17775</name>
</gene>
<organism evidence="2 3">
    <name type="scientific">Hanamia caeni</name>
    <dbReference type="NCBI Taxonomy" id="2294116"/>
    <lineage>
        <taxon>Bacteria</taxon>
        <taxon>Pseudomonadati</taxon>
        <taxon>Bacteroidota</taxon>
        <taxon>Chitinophagia</taxon>
        <taxon>Chitinophagales</taxon>
        <taxon>Chitinophagaceae</taxon>
        <taxon>Hanamia</taxon>
    </lineage>
</organism>
<proteinExistence type="predicted"/>
<dbReference type="PIRSF" id="PIRSF004954">
    <property type="entry name" value="Radical_SAM"/>
    <property type="match status" value="1"/>
</dbReference>
<protein>
    <submittedName>
        <fullName evidence="2">Radical SAM protein</fullName>
    </submittedName>
</protein>
<dbReference type="Proteomes" id="UP000267223">
    <property type="component" value="Unassembled WGS sequence"/>
</dbReference>
<dbReference type="SUPFAM" id="SSF102114">
    <property type="entry name" value="Radical SAM enzymes"/>
    <property type="match status" value="1"/>
</dbReference>
<feature type="domain" description="Elp3/MiaA/NifB-like radical SAM core" evidence="1">
    <location>
        <begin position="40"/>
        <end position="257"/>
    </location>
</feature>
<dbReference type="InterPro" id="IPR005909">
    <property type="entry name" value="RaSEA"/>
</dbReference>
<dbReference type="SMART" id="SM00729">
    <property type="entry name" value="Elp3"/>
    <property type="match status" value="1"/>
</dbReference>
<evidence type="ECO:0000259" key="1">
    <source>
        <dbReference type="SMART" id="SM00729"/>
    </source>
</evidence>
<name>A0A3M9N7X3_9BACT</name>
<dbReference type="AlphaFoldDB" id="A0A3M9N7X3"/>
<dbReference type="InterPro" id="IPR058240">
    <property type="entry name" value="rSAM_sf"/>
</dbReference>
<dbReference type="EMBL" id="RJJR01000016">
    <property type="protein sequence ID" value="RNI33836.1"/>
    <property type="molecule type" value="Genomic_DNA"/>
</dbReference>
<keyword evidence="3" id="KW-1185">Reference proteome</keyword>
<evidence type="ECO:0000313" key="3">
    <source>
        <dbReference type="Proteomes" id="UP000267223"/>
    </source>
</evidence>
<dbReference type="GO" id="GO:0051536">
    <property type="term" value="F:iron-sulfur cluster binding"/>
    <property type="evidence" value="ECO:0007669"/>
    <property type="project" value="InterPro"/>
</dbReference>